<gene>
    <name evidence="3" type="ORF">APLA_LOCUS5815</name>
</gene>
<evidence type="ECO:0000313" key="3">
    <source>
        <dbReference type="EMBL" id="CAB3232773.1"/>
    </source>
</evidence>
<feature type="coiled-coil region" evidence="1">
    <location>
        <begin position="284"/>
        <end position="322"/>
    </location>
</feature>
<feature type="region of interest" description="Disordered" evidence="2">
    <location>
        <begin position="335"/>
        <end position="362"/>
    </location>
</feature>
<comment type="caution">
    <text evidence="3">The sequence shown here is derived from an EMBL/GenBank/DDBJ whole genome shotgun (WGS) entry which is preliminary data.</text>
</comment>
<reference evidence="3 4" key="1">
    <citation type="submission" date="2020-04" db="EMBL/GenBank/DDBJ databases">
        <authorList>
            <person name="Wallbank WR R."/>
            <person name="Pardo Diaz C."/>
            <person name="Kozak K."/>
            <person name="Martin S."/>
            <person name="Jiggins C."/>
            <person name="Moest M."/>
            <person name="Warren A I."/>
            <person name="Byers J.R.P. K."/>
            <person name="Montejo-Kovacevich G."/>
            <person name="Yen C E."/>
        </authorList>
    </citation>
    <scope>NUCLEOTIDE SEQUENCE [LARGE SCALE GENOMIC DNA]</scope>
</reference>
<feature type="compositionally biased region" description="Low complexity" evidence="2">
    <location>
        <begin position="335"/>
        <end position="356"/>
    </location>
</feature>
<dbReference type="OrthoDB" id="272810at2759"/>
<organism evidence="3 4">
    <name type="scientific">Arctia plantaginis</name>
    <name type="common">Wood tiger moth</name>
    <name type="synonym">Phalaena plantaginis</name>
    <dbReference type="NCBI Taxonomy" id="874455"/>
    <lineage>
        <taxon>Eukaryota</taxon>
        <taxon>Metazoa</taxon>
        <taxon>Ecdysozoa</taxon>
        <taxon>Arthropoda</taxon>
        <taxon>Hexapoda</taxon>
        <taxon>Insecta</taxon>
        <taxon>Pterygota</taxon>
        <taxon>Neoptera</taxon>
        <taxon>Endopterygota</taxon>
        <taxon>Lepidoptera</taxon>
        <taxon>Glossata</taxon>
        <taxon>Ditrysia</taxon>
        <taxon>Noctuoidea</taxon>
        <taxon>Erebidae</taxon>
        <taxon>Arctiinae</taxon>
        <taxon>Arctia</taxon>
    </lineage>
</organism>
<evidence type="ECO:0000313" key="4">
    <source>
        <dbReference type="Proteomes" id="UP000494256"/>
    </source>
</evidence>
<proteinExistence type="predicted"/>
<keyword evidence="1" id="KW-0175">Coiled coil</keyword>
<dbReference type="Proteomes" id="UP000494256">
    <property type="component" value="Unassembled WGS sequence"/>
</dbReference>
<dbReference type="AlphaFoldDB" id="A0A8S0ZH86"/>
<name>A0A8S0ZH86_ARCPL</name>
<accession>A0A8S0ZH86</accession>
<sequence>MDVAVFRSLKEAWRKKTHQWRMDNVVQGGSHILKKKDFAKLLQEVILQNITKSMLSNGFKKRGLFPWNPQAVVIPDQGLSQEQERNSTVMKTQYLKRGLDFLNDMMGAEKVAIFEASEGTWNGDPLETSLFKLWKKIKIEKLSSEAEESLNCVDGENISDGPVRNDDFPQATEASTRIADNLLAHLDSSEILSDGRNIEEASVMELDVITALDPNASDSVSVIEASSSLNKENVAGPSHKEIPSPFKRHFFYPAFEENKKKRIMRERMPTIASGELCQKYFETKKKKKVDLEQLKIERATERQRKKEENERLKKNRVKVVKNKHIKSVSKILSDSSDSSVDVSSGDSVVSESSGDENLSNLNPSRKPLLKQINEYVIFTYNNKYYPGKIINVTEYTATISSMIQCGRLWKWPERPDVLEYQWKNVTSHINEPKKTSKTRNVYSVPELDFMWD</sequence>
<dbReference type="EMBL" id="CADEBD010000291">
    <property type="protein sequence ID" value="CAB3232773.1"/>
    <property type="molecule type" value="Genomic_DNA"/>
</dbReference>
<evidence type="ECO:0000256" key="1">
    <source>
        <dbReference type="SAM" id="Coils"/>
    </source>
</evidence>
<protein>
    <submittedName>
        <fullName evidence="3">Uncharacterized protein</fullName>
    </submittedName>
</protein>
<evidence type="ECO:0000256" key="2">
    <source>
        <dbReference type="SAM" id="MobiDB-lite"/>
    </source>
</evidence>